<dbReference type="GO" id="GO:0016226">
    <property type="term" value="P:iron-sulfur cluster assembly"/>
    <property type="evidence" value="ECO:0007669"/>
    <property type="project" value="InterPro"/>
</dbReference>
<dbReference type="InterPro" id="IPR050322">
    <property type="entry name" value="Fe-S_cluster_asmbl/transfer"/>
</dbReference>
<dbReference type="Gene3D" id="2.60.300.12">
    <property type="entry name" value="HesB-like domain"/>
    <property type="match status" value="1"/>
</dbReference>
<comment type="caution">
    <text evidence="3">The sequence shown here is derived from an EMBL/GenBank/DDBJ whole genome shotgun (WGS) entry which is preliminary data.</text>
</comment>
<name>A0A1G1KW90_9BACT</name>
<evidence type="ECO:0000259" key="2">
    <source>
        <dbReference type="Pfam" id="PF01521"/>
    </source>
</evidence>
<feature type="domain" description="Core" evidence="2">
    <location>
        <begin position="2"/>
        <end position="96"/>
    </location>
</feature>
<dbReference type="InterPro" id="IPR000361">
    <property type="entry name" value="ATAP_core_dom"/>
</dbReference>
<dbReference type="GO" id="GO:0051537">
    <property type="term" value="F:2 iron, 2 sulfur cluster binding"/>
    <property type="evidence" value="ECO:0007669"/>
    <property type="project" value="UniProtKB-ARBA"/>
</dbReference>
<dbReference type="InterPro" id="IPR035903">
    <property type="entry name" value="HesB-like_dom_sf"/>
</dbReference>
<evidence type="ECO:0000256" key="1">
    <source>
        <dbReference type="ARBA" id="ARBA00006718"/>
    </source>
</evidence>
<gene>
    <name evidence="3" type="ORF">A3G33_01755</name>
</gene>
<dbReference type="PANTHER" id="PTHR10072">
    <property type="entry name" value="IRON-SULFUR CLUSTER ASSEMBLY PROTEIN"/>
    <property type="match status" value="1"/>
</dbReference>
<dbReference type="EMBL" id="MHFR01000048">
    <property type="protein sequence ID" value="OGW96839.1"/>
    <property type="molecule type" value="Genomic_DNA"/>
</dbReference>
<dbReference type="SUPFAM" id="SSF89360">
    <property type="entry name" value="HesB-like domain"/>
    <property type="match status" value="1"/>
</dbReference>
<dbReference type="NCBIfam" id="TIGR00049">
    <property type="entry name" value="iron-sulfur cluster assembly accessory protein"/>
    <property type="match status" value="1"/>
</dbReference>
<comment type="similarity">
    <text evidence="1">Belongs to the HesB/IscA family.</text>
</comment>
<evidence type="ECO:0000313" key="4">
    <source>
        <dbReference type="Proteomes" id="UP000178187"/>
    </source>
</evidence>
<organism evidence="3 4">
    <name type="scientific">Candidatus Danuiimicrobium aquiferis</name>
    <dbReference type="NCBI Taxonomy" id="1801832"/>
    <lineage>
        <taxon>Bacteria</taxon>
        <taxon>Pseudomonadati</taxon>
        <taxon>Candidatus Omnitrophota</taxon>
        <taxon>Candidatus Danuiimicrobium</taxon>
    </lineage>
</organism>
<dbReference type="Proteomes" id="UP000178187">
    <property type="component" value="Unassembled WGS sequence"/>
</dbReference>
<evidence type="ECO:0000313" key="3">
    <source>
        <dbReference type="EMBL" id="OGW96839.1"/>
    </source>
</evidence>
<sequence length="107" mass="11856">MIQITPSAVTEIKKLLAEQNQPNMGLRVAVFSGGCSGMSYRLVFDEKQEHDQIQDFDGLKVFIDEQSNTLLEGTSIDFVDSAEERGFKFSNPNIPKEPDCGGCRGCH</sequence>
<dbReference type="PANTHER" id="PTHR10072:SF41">
    <property type="entry name" value="IRON-SULFUR CLUSTER ASSEMBLY 1 HOMOLOG, MITOCHONDRIAL"/>
    <property type="match status" value="1"/>
</dbReference>
<reference evidence="3 4" key="1">
    <citation type="journal article" date="2016" name="Nat. Commun.">
        <title>Thousands of microbial genomes shed light on interconnected biogeochemical processes in an aquifer system.</title>
        <authorList>
            <person name="Anantharaman K."/>
            <person name="Brown C.T."/>
            <person name="Hug L.A."/>
            <person name="Sharon I."/>
            <person name="Castelle C.J."/>
            <person name="Probst A.J."/>
            <person name="Thomas B.C."/>
            <person name="Singh A."/>
            <person name="Wilkins M.J."/>
            <person name="Karaoz U."/>
            <person name="Brodie E.L."/>
            <person name="Williams K.H."/>
            <person name="Hubbard S.S."/>
            <person name="Banfield J.F."/>
        </authorList>
    </citation>
    <scope>NUCLEOTIDE SEQUENCE [LARGE SCALE GENOMIC DNA]</scope>
</reference>
<protein>
    <recommendedName>
        <fullName evidence="2">Core domain-containing protein</fullName>
    </recommendedName>
</protein>
<dbReference type="GO" id="GO:0005737">
    <property type="term" value="C:cytoplasm"/>
    <property type="evidence" value="ECO:0007669"/>
    <property type="project" value="TreeGrafter"/>
</dbReference>
<dbReference type="AlphaFoldDB" id="A0A1G1KW90"/>
<dbReference type="InterPro" id="IPR016092">
    <property type="entry name" value="ATAP"/>
</dbReference>
<dbReference type="Pfam" id="PF01521">
    <property type="entry name" value="Fe-S_biosyn"/>
    <property type="match status" value="1"/>
</dbReference>
<accession>A0A1G1KW90</accession>
<proteinExistence type="inferred from homology"/>